<evidence type="ECO:0000313" key="4">
    <source>
        <dbReference type="Proteomes" id="UP001501337"/>
    </source>
</evidence>
<proteinExistence type="inferred from homology"/>
<feature type="domain" description="Ketoreductase" evidence="2">
    <location>
        <begin position="13"/>
        <end position="206"/>
    </location>
</feature>
<comment type="caution">
    <text evidence="3">The sequence shown here is derived from an EMBL/GenBank/DDBJ whole genome shotgun (WGS) entry which is preliminary data.</text>
</comment>
<dbReference type="InterPro" id="IPR036291">
    <property type="entry name" value="NAD(P)-bd_dom_sf"/>
</dbReference>
<protein>
    <submittedName>
        <fullName evidence="3">SDR family oxidoreductase</fullName>
    </submittedName>
</protein>
<accession>A0ABP7NJG7</accession>
<dbReference type="EMBL" id="BAABBO010000001">
    <property type="protein sequence ID" value="GAA3948577.1"/>
    <property type="molecule type" value="Genomic_DNA"/>
</dbReference>
<dbReference type="SUPFAM" id="SSF51735">
    <property type="entry name" value="NAD(P)-binding Rossmann-fold domains"/>
    <property type="match status" value="1"/>
</dbReference>
<dbReference type="PRINTS" id="PR00081">
    <property type="entry name" value="GDHRDH"/>
</dbReference>
<evidence type="ECO:0000256" key="1">
    <source>
        <dbReference type="ARBA" id="ARBA00006484"/>
    </source>
</evidence>
<dbReference type="InterPro" id="IPR002347">
    <property type="entry name" value="SDR_fam"/>
</dbReference>
<gene>
    <name evidence="3" type="ORF">GCM10022278_04730</name>
</gene>
<dbReference type="Gene3D" id="3.40.50.720">
    <property type="entry name" value="NAD(P)-binding Rossmann-like Domain"/>
    <property type="match status" value="1"/>
</dbReference>
<dbReference type="PROSITE" id="PS00061">
    <property type="entry name" value="ADH_SHORT"/>
    <property type="match status" value="1"/>
</dbReference>
<dbReference type="Proteomes" id="UP001501337">
    <property type="component" value="Unassembled WGS sequence"/>
</dbReference>
<dbReference type="PANTHER" id="PTHR42760">
    <property type="entry name" value="SHORT-CHAIN DEHYDROGENASES/REDUCTASES FAMILY MEMBER"/>
    <property type="match status" value="1"/>
</dbReference>
<reference evidence="4" key="1">
    <citation type="journal article" date="2019" name="Int. J. Syst. Evol. Microbiol.">
        <title>The Global Catalogue of Microorganisms (GCM) 10K type strain sequencing project: providing services to taxonomists for standard genome sequencing and annotation.</title>
        <authorList>
            <consortium name="The Broad Institute Genomics Platform"/>
            <consortium name="The Broad Institute Genome Sequencing Center for Infectious Disease"/>
            <person name="Wu L."/>
            <person name="Ma J."/>
        </authorList>
    </citation>
    <scope>NUCLEOTIDE SEQUENCE [LARGE SCALE GENOMIC DNA]</scope>
    <source>
        <strain evidence="4">JCM 17555</strain>
    </source>
</reference>
<organism evidence="3 4">
    <name type="scientific">Allohahella marinimesophila</name>
    <dbReference type="NCBI Taxonomy" id="1054972"/>
    <lineage>
        <taxon>Bacteria</taxon>
        <taxon>Pseudomonadati</taxon>
        <taxon>Pseudomonadota</taxon>
        <taxon>Gammaproteobacteria</taxon>
        <taxon>Oceanospirillales</taxon>
        <taxon>Hahellaceae</taxon>
        <taxon>Allohahella</taxon>
    </lineage>
</organism>
<evidence type="ECO:0000313" key="3">
    <source>
        <dbReference type="EMBL" id="GAA3948577.1"/>
    </source>
</evidence>
<dbReference type="InterPro" id="IPR057326">
    <property type="entry name" value="KR_dom"/>
</dbReference>
<dbReference type="NCBIfam" id="NF006072">
    <property type="entry name" value="PRK08217.1"/>
    <property type="match status" value="1"/>
</dbReference>
<keyword evidence="4" id="KW-1185">Reference proteome</keyword>
<comment type="similarity">
    <text evidence="1">Belongs to the short-chain dehydrogenases/reductases (SDR) family.</text>
</comment>
<dbReference type="SMART" id="SM00822">
    <property type="entry name" value="PKS_KR"/>
    <property type="match status" value="1"/>
</dbReference>
<dbReference type="InterPro" id="IPR020904">
    <property type="entry name" value="Sc_DH/Rdtase_CS"/>
</dbReference>
<name>A0ABP7NJG7_9GAMM</name>
<evidence type="ECO:0000259" key="2">
    <source>
        <dbReference type="SMART" id="SM00822"/>
    </source>
</evidence>
<dbReference type="PANTHER" id="PTHR42760:SF135">
    <property type="entry name" value="BLL7886 PROTEIN"/>
    <property type="match status" value="1"/>
</dbReference>
<sequence length="261" mass="27983">MQTGVLIMNTNDCVVVITGGGAGLGRSMALYLASRKAKLALLDVNEDGLTETAKLCREAGAMDVATFKCNVASESEVESVFGAVVDYFGHIDCLVNNAGVLRDGMLIKAKDGEIVKRMSLAEWQMVIDVNLTGVFLCGREAATHMINTKRPGVIINISSVSRAGNIGQSNYSAAKAGVAAMSVTWAKELSRYNIRAMAVAPGFIETDMVKSMKPEALQKMTSQIPLQRMGQPDEIAKTIAFIIENDYLTGRVIEVDGGIRV</sequence>
<dbReference type="PRINTS" id="PR00080">
    <property type="entry name" value="SDRFAMILY"/>
</dbReference>
<dbReference type="Pfam" id="PF13561">
    <property type="entry name" value="adh_short_C2"/>
    <property type="match status" value="1"/>
</dbReference>